<protein>
    <submittedName>
        <fullName evidence="2">Uncharacterized protein</fullName>
    </submittedName>
</protein>
<accession>A0A224YFU4</accession>
<reference evidence="2" key="1">
    <citation type="journal article" date="2017" name="Parasit. Vectors">
        <title>Sialotranscriptomics of Rhipicephalus zambeziensis reveals intricate expression profiles of secretory proteins and suggests tight temporal transcriptional regulation during blood-feeding.</title>
        <authorList>
            <person name="de Castro M.H."/>
            <person name="de Klerk D."/>
            <person name="Pienaar R."/>
            <person name="Rees D.J.G."/>
            <person name="Mans B.J."/>
        </authorList>
    </citation>
    <scope>NUCLEOTIDE SEQUENCE</scope>
    <source>
        <tissue evidence="2">Salivary glands</tissue>
    </source>
</reference>
<sequence>MPFHSGKGRRTLPAKSTRQDPKSISVSLSAASVCRSQQEPGCGFTRGLVRAPIDAIRRPTHATRASLIFVVASDARASFVFSWPSSTTLRRS</sequence>
<dbReference type="AlphaFoldDB" id="A0A224YFU4"/>
<evidence type="ECO:0000313" key="2">
    <source>
        <dbReference type="EMBL" id="MAA14599.1"/>
    </source>
</evidence>
<organism evidence="2">
    <name type="scientific">Rhipicephalus zambeziensis</name>
    <dbReference type="NCBI Taxonomy" id="60191"/>
    <lineage>
        <taxon>Eukaryota</taxon>
        <taxon>Metazoa</taxon>
        <taxon>Ecdysozoa</taxon>
        <taxon>Arthropoda</taxon>
        <taxon>Chelicerata</taxon>
        <taxon>Arachnida</taxon>
        <taxon>Acari</taxon>
        <taxon>Parasitiformes</taxon>
        <taxon>Ixodida</taxon>
        <taxon>Ixodoidea</taxon>
        <taxon>Ixodidae</taxon>
        <taxon>Rhipicephalinae</taxon>
        <taxon>Rhipicephalus</taxon>
        <taxon>Rhipicephalus</taxon>
    </lineage>
</organism>
<name>A0A224YFU4_9ACAR</name>
<evidence type="ECO:0000256" key="1">
    <source>
        <dbReference type="SAM" id="MobiDB-lite"/>
    </source>
</evidence>
<proteinExistence type="predicted"/>
<dbReference type="EMBL" id="GFPF01003453">
    <property type="protein sequence ID" value="MAA14599.1"/>
    <property type="molecule type" value="Transcribed_RNA"/>
</dbReference>
<feature type="region of interest" description="Disordered" evidence="1">
    <location>
        <begin position="1"/>
        <end position="24"/>
    </location>
</feature>
<feature type="compositionally biased region" description="Basic residues" evidence="1">
    <location>
        <begin position="1"/>
        <end position="12"/>
    </location>
</feature>